<keyword evidence="1" id="KW-1133">Transmembrane helix</keyword>
<proteinExistence type="predicted"/>
<keyword evidence="1" id="KW-0472">Membrane</keyword>
<keyword evidence="1" id="KW-0812">Transmembrane</keyword>
<sequence length="186" mass="21383">MQQAIIVAFFIIWLGISAGVSILYTSGTGWLLLVWPLIFSMPFLLRPLGWLERQFRPHLSLVSRRKGRAYVHLSPWQPTVRLSAQQIRAFWSSVNRSTCEALQKNRTVIVSSHLLTTNRATRLKAHLAESGRHFRCRAFSVPFTPAARAVMQLEILFRQWRWRSPARKVWPVMVIRKKSSGTGSST</sequence>
<name>A0ABY5X9V2_ERWPY</name>
<feature type="transmembrane region" description="Helical" evidence="1">
    <location>
        <begin position="5"/>
        <end position="24"/>
    </location>
</feature>
<evidence type="ECO:0000256" key="1">
    <source>
        <dbReference type="SAM" id="Phobius"/>
    </source>
</evidence>
<dbReference type="RefSeq" id="WP_259826082.1">
    <property type="nucleotide sequence ID" value="NZ_CP103445.1"/>
</dbReference>
<organism evidence="2 3">
    <name type="scientific">Erwinia pyrifoliae</name>
    <dbReference type="NCBI Taxonomy" id="79967"/>
    <lineage>
        <taxon>Bacteria</taxon>
        <taxon>Pseudomonadati</taxon>
        <taxon>Pseudomonadota</taxon>
        <taxon>Gammaproteobacteria</taxon>
        <taxon>Enterobacterales</taxon>
        <taxon>Erwiniaceae</taxon>
        <taxon>Erwinia</taxon>
    </lineage>
</organism>
<accession>A0ABY5X9V2</accession>
<gene>
    <name evidence="2" type="ORF">NYP84_02455</name>
</gene>
<dbReference type="EMBL" id="CP103445">
    <property type="protein sequence ID" value="UWS34089.1"/>
    <property type="molecule type" value="Genomic_DNA"/>
</dbReference>
<evidence type="ECO:0008006" key="4">
    <source>
        <dbReference type="Google" id="ProtNLM"/>
    </source>
</evidence>
<keyword evidence="3" id="KW-1185">Reference proteome</keyword>
<reference evidence="2" key="1">
    <citation type="submission" date="2022-07" db="EMBL/GenBank/DDBJ databases">
        <title>Genetic diversity of Erwinia pyrifoliae.</title>
        <authorList>
            <person name="Park D.S."/>
            <person name="Ham H."/>
        </authorList>
    </citation>
    <scope>NUCLEOTIDE SEQUENCE</scope>
    <source>
        <strain evidence="2">CP201486</strain>
    </source>
</reference>
<protein>
    <recommendedName>
        <fullName evidence="4">Pili assembly chaperone</fullName>
    </recommendedName>
</protein>
<evidence type="ECO:0000313" key="3">
    <source>
        <dbReference type="Proteomes" id="UP001058553"/>
    </source>
</evidence>
<evidence type="ECO:0000313" key="2">
    <source>
        <dbReference type="EMBL" id="UWS34089.1"/>
    </source>
</evidence>
<dbReference type="Proteomes" id="UP001058553">
    <property type="component" value="Chromosome"/>
</dbReference>
<feature type="transmembrane region" description="Helical" evidence="1">
    <location>
        <begin position="30"/>
        <end position="51"/>
    </location>
</feature>